<sequence length="199" mass="22770">MRSVTDKPISHNHYALGYKIRPHLSVYLKSLTLFKQQPTTDQNNSPVQVDATPSSRTHVLSDTEGCPVPSAFNDPLAITTVELCIQRLMEIPDLPSDLFYIACIKLEDPTRRRIFLVMDSRFRRGYIENMWNGAIDQHPNESVDDIDDDVPNDVCADENPTIDTTRLILHHQFQATHFLQEASPVYSPTYYEYLSVSED</sequence>
<comment type="caution">
    <text evidence="2">The sequence shown here is derived from an EMBL/GenBank/DDBJ whole genome shotgun (WGS) entry which is preliminary data.</text>
</comment>
<proteinExistence type="predicted"/>
<keyword evidence="3" id="KW-1185">Reference proteome</keyword>
<evidence type="ECO:0000313" key="3">
    <source>
        <dbReference type="Proteomes" id="UP001318860"/>
    </source>
</evidence>
<evidence type="ECO:0000313" key="2">
    <source>
        <dbReference type="EMBL" id="KAK6148296.1"/>
    </source>
</evidence>
<gene>
    <name evidence="2" type="ORF">DH2020_019208</name>
</gene>
<reference evidence="2 3" key="1">
    <citation type="journal article" date="2021" name="Comput. Struct. Biotechnol. J.">
        <title>De novo genome assembly of the potent medicinal plant Rehmannia glutinosa using nanopore technology.</title>
        <authorList>
            <person name="Ma L."/>
            <person name="Dong C."/>
            <person name="Song C."/>
            <person name="Wang X."/>
            <person name="Zheng X."/>
            <person name="Niu Y."/>
            <person name="Chen S."/>
            <person name="Feng W."/>
        </authorList>
    </citation>
    <scope>NUCLEOTIDE SEQUENCE [LARGE SCALE GENOMIC DNA]</scope>
    <source>
        <strain evidence="2">DH-2019</strain>
    </source>
</reference>
<feature type="compositionally biased region" description="Polar residues" evidence="1">
    <location>
        <begin position="38"/>
        <end position="60"/>
    </location>
</feature>
<name>A0ABR0WL60_REHGL</name>
<protein>
    <submittedName>
        <fullName evidence="2">Uncharacterized protein</fullName>
    </submittedName>
</protein>
<dbReference type="EMBL" id="JABTTQ020000010">
    <property type="protein sequence ID" value="KAK6148296.1"/>
    <property type="molecule type" value="Genomic_DNA"/>
</dbReference>
<feature type="region of interest" description="Disordered" evidence="1">
    <location>
        <begin position="38"/>
        <end position="62"/>
    </location>
</feature>
<organism evidence="2 3">
    <name type="scientific">Rehmannia glutinosa</name>
    <name type="common">Chinese foxglove</name>
    <dbReference type="NCBI Taxonomy" id="99300"/>
    <lineage>
        <taxon>Eukaryota</taxon>
        <taxon>Viridiplantae</taxon>
        <taxon>Streptophyta</taxon>
        <taxon>Embryophyta</taxon>
        <taxon>Tracheophyta</taxon>
        <taxon>Spermatophyta</taxon>
        <taxon>Magnoliopsida</taxon>
        <taxon>eudicotyledons</taxon>
        <taxon>Gunneridae</taxon>
        <taxon>Pentapetalae</taxon>
        <taxon>asterids</taxon>
        <taxon>lamiids</taxon>
        <taxon>Lamiales</taxon>
        <taxon>Orobanchaceae</taxon>
        <taxon>Rehmannieae</taxon>
        <taxon>Rehmannia</taxon>
    </lineage>
</organism>
<accession>A0ABR0WL60</accession>
<dbReference type="Proteomes" id="UP001318860">
    <property type="component" value="Unassembled WGS sequence"/>
</dbReference>
<evidence type="ECO:0000256" key="1">
    <source>
        <dbReference type="SAM" id="MobiDB-lite"/>
    </source>
</evidence>